<feature type="DNA-binding region" description="H-T-H motif" evidence="2">
    <location>
        <begin position="39"/>
        <end position="58"/>
    </location>
</feature>
<dbReference type="InterPro" id="IPR009057">
    <property type="entry name" value="Homeodomain-like_sf"/>
</dbReference>
<organism evidence="4 5">
    <name type="scientific">Gordonia mangrovi</name>
    <dbReference type="NCBI Taxonomy" id="2665643"/>
    <lineage>
        <taxon>Bacteria</taxon>
        <taxon>Bacillati</taxon>
        <taxon>Actinomycetota</taxon>
        <taxon>Actinomycetes</taxon>
        <taxon>Mycobacteriales</taxon>
        <taxon>Gordoniaceae</taxon>
        <taxon>Gordonia</taxon>
    </lineage>
</organism>
<dbReference type="GO" id="GO:0000976">
    <property type="term" value="F:transcription cis-regulatory region binding"/>
    <property type="evidence" value="ECO:0007669"/>
    <property type="project" value="TreeGrafter"/>
</dbReference>
<dbReference type="Pfam" id="PF00440">
    <property type="entry name" value="TetR_N"/>
    <property type="match status" value="1"/>
</dbReference>
<dbReference type="InterPro" id="IPR050109">
    <property type="entry name" value="HTH-type_TetR-like_transc_reg"/>
</dbReference>
<dbReference type="SUPFAM" id="SSF46689">
    <property type="entry name" value="Homeodomain-like"/>
    <property type="match status" value="1"/>
</dbReference>
<sequence length="215" mass="23553">MAQRSYRGRPVTERRADRQDRFMSAGLEVFGTQSYARGTVSAICAAAGLSRRQFYELFDSREDLLIAVYDMIHAQARAAVLAAFTGVRGPQLSLEDRVRPAIAAFFDSVATDPRRMRVAFVEIGGVSARVESHRVQSRAQWTEFFGVAAAEIGGLDESPFGFTYEAAAFIGALTEAGHLWTSSTDRPHRDDVIDMLVAVIVALAARRTLPPDAVP</sequence>
<dbReference type="PROSITE" id="PS50977">
    <property type="entry name" value="HTH_TETR_2"/>
    <property type="match status" value="1"/>
</dbReference>
<keyword evidence="5" id="KW-1185">Reference proteome</keyword>
<evidence type="ECO:0000259" key="3">
    <source>
        <dbReference type="PROSITE" id="PS50977"/>
    </source>
</evidence>
<dbReference type="InterPro" id="IPR036271">
    <property type="entry name" value="Tet_transcr_reg_TetR-rel_C_sf"/>
</dbReference>
<dbReference type="RefSeq" id="WP_160901713.1">
    <property type="nucleotide sequence ID" value="NZ_CP102850.1"/>
</dbReference>
<feature type="domain" description="HTH tetR-type" evidence="3">
    <location>
        <begin position="16"/>
        <end position="76"/>
    </location>
</feature>
<dbReference type="SUPFAM" id="SSF48498">
    <property type="entry name" value="Tetracyclin repressor-like, C-terminal domain"/>
    <property type="match status" value="1"/>
</dbReference>
<reference evidence="4 5" key="1">
    <citation type="submission" date="2019-11" db="EMBL/GenBank/DDBJ databases">
        <title>Gordonia sp. nov., a novel actinobacterium isolated from mangrove soil in Hainan.</title>
        <authorList>
            <person name="Huang X."/>
            <person name="Xie Y."/>
            <person name="Chu X."/>
            <person name="Xiao K."/>
        </authorList>
    </citation>
    <scope>NUCLEOTIDE SEQUENCE [LARGE SCALE GENOMIC DNA]</scope>
    <source>
        <strain evidence="4 5">HNM0687</strain>
    </source>
</reference>
<evidence type="ECO:0000256" key="1">
    <source>
        <dbReference type="ARBA" id="ARBA00023125"/>
    </source>
</evidence>
<dbReference type="GO" id="GO:0003700">
    <property type="term" value="F:DNA-binding transcription factor activity"/>
    <property type="evidence" value="ECO:0007669"/>
    <property type="project" value="TreeGrafter"/>
</dbReference>
<dbReference type="PANTHER" id="PTHR30055">
    <property type="entry name" value="HTH-TYPE TRANSCRIPTIONAL REGULATOR RUTR"/>
    <property type="match status" value="1"/>
</dbReference>
<evidence type="ECO:0000313" key="4">
    <source>
        <dbReference type="EMBL" id="MXP21530.1"/>
    </source>
</evidence>
<dbReference type="Gene3D" id="1.10.357.10">
    <property type="entry name" value="Tetracycline Repressor, domain 2"/>
    <property type="match status" value="1"/>
</dbReference>
<dbReference type="PANTHER" id="PTHR30055:SF226">
    <property type="entry name" value="HTH-TYPE TRANSCRIPTIONAL REGULATOR PKSA"/>
    <property type="match status" value="1"/>
</dbReference>
<dbReference type="EMBL" id="WMBR01000002">
    <property type="protein sequence ID" value="MXP21530.1"/>
    <property type="molecule type" value="Genomic_DNA"/>
</dbReference>
<protein>
    <submittedName>
        <fullName evidence="4">TetR family transcriptional regulator</fullName>
    </submittedName>
</protein>
<comment type="caution">
    <text evidence="4">The sequence shown here is derived from an EMBL/GenBank/DDBJ whole genome shotgun (WGS) entry which is preliminary data.</text>
</comment>
<evidence type="ECO:0000313" key="5">
    <source>
        <dbReference type="Proteomes" id="UP000475545"/>
    </source>
</evidence>
<evidence type="ECO:0000256" key="2">
    <source>
        <dbReference type="PROSITE-ProRule" id="PRU00335"/>
    </source>
</evidence>
<accession>A0A6L7GNS2</accession>
<dbReference type="InterPro" id="IPR001647">
    <property type="entry name" value="HTH_TetR"/>
</dbReference>
<name>A0A6L7GNS2_9ACTN</name>
<proteinExistence type="predicted"/>
<dbReference type="Proteomes" id="UP000475545">
    <property type="component" value="Unassembled WGS sequence"/>
</dbReference>
<gene>
    <name evidence="4" type="ORF">GIY30_09220</name>
</gene>
<dbReference type="AlphaFoldDB" id="A0A6L7GNS2"/>
<keyword evidence="1 2" id="KW-0238">DNA-binding</keyword>